<proteinExistence type="predicted"/>
<gene>
    <name evidence="1" type="ORF">F5544_35720</name>
</gene>
<organism evidence="1 2">
    <name type="scientific">Nocardia arthritidis</name>
    <dbReference type="NCBI Taxonomy" id="228602"/>
    <lineage>
        <taxon>Bacteria</taxon>
        <taxon>Bacillati</taxon>
        <taxon>Actinomycetota</taxon>
        <taxon>Actinomycetes</taxon>
        <taxon>Mycobacteriales</taxon>
        <taxon>Nocardiaceae</taxon>
        <taxon>Nocardia</taxon>
    </lineage>
</organism>
<dbReference type="KEGG" id="nah:F5544_35720"/>
<sequence length="58" mass="6297">MSLDFENLRLSVDVALLQRLPETSPAPEGAAMLGAPEFYCSWDEGTCCCTHPTLHTNG</sequence>
<dbReference type="RefSeq" id="WP_167477301.1">
    <property type="nucleotide sequence ID" value="NZ_CP046172.1"/>
</dbReference>
<dbReference type="EMBL" id="CP046172">
    <property type="protein sequence ID" value="QIS14974.1"/>
    <property type="molecule type" value="Genomic_DNA"/>
</dbReference>
<keyword evidence="2" id="KW-1185">Reference proteome</keyword>
<reference evidence="1 2" key="1">
    <citation type="journal article" date="2019" name="ACS Chem. Biol.">
        <title>Identification and Mobilization of a Cryptic Antibiotic Biosynthesis Gene Locus from a Human-Pathogenic Nocardia Isolate.</title>
        <authorList>
            <person name="Herisse M."/>
            <person name="Ishida K."/>
            <person name="Porter J.L."/>
            <person name="Howden B."/>
            <person name="Hertweck C."/>
            <person name="Stinear T.P."/>
            <person name="Pidot S.J."/>
        </authorList>
    </citation>
    <scope>NUCLEOTIDE SEQUENCE [LARGE SCALE GENOMIC DNA]</scope>
    <source>
        <strain evidence="1 2">AUSMDU00012717</strain>
    </source>
</reference>
<protein>
    <submittedName>
        <fullName evidence="1">Uncharacterized protein</fullName>
    </submittedName>
</protein>
<dbReference type="Proteomes" id="UP000503540">
    <property type="component" value="Chromosome"/>
</dbReference>
<dbReference type="AlphaFoldDB" id="A0A6G9YP38"/>
<evidence type="ECO:0000313" key="2">
    <source>
        <dbReference type="Proteomes" id="UP000503540"/>
    </source>
</evidence>
<accession>A0A6G9YP38</accession>
<evidence type="ECO:0000313" key="1">
    <source>
        <dbReference type="EMBL" id="QIS14974.1"/>
    </source>
</evidence>
<name>A0A6G9YP38_9NOCA</name>